<comment type="caution">
    <text evidence="2">The sequence shown here is derived from an EMBL/GenBank/DDBJ whole genome shotgun (WGS) entry which is preliminary data.</text>
</comment>
<accession>A0A814DNF0</accession>
<organism evidence="2 3">
    <name type="scientific">Rotaria sordida</name>
    <dbReference type="NCBI Taxonomy" id="392033"/>
    <lineage>
        <taxon>Eukaryota</taxon>
        <taxon>Metazoa</taxon>
        <taxon>Spiralia</taxon>
        <taxon>Gnathifera</taxon>
        <taxon>Rotifera</taxon>
        <taxon>Eurotatoria</taxon>
        <taxon>Bdelloidea</taxon>
        <taxon>Philodinida</taxon>
        <taxon>Philodinidae</taxon>
        <taxon>Rotaria</taxon>
    </lineage>
</organism>
<protein>
    <submittedName>
        <fullName evidence="2">Uncharacterized protein</fullName>
    </submittedName>
</protein>
<evidence type="ECO:0000313" key="3">
    <source>
        <dbReference type="Proteomes" id="UP000663870"/>
    </source>
</evidence>
<dbReference type="AlphaFoldDB" id="A0A814DNF0"/>
<feature type="region of interest" description="Disordered" evidence="1">
    <location>
        <begin position="187"/>
        <end position="207"/>
    </location>
</feature>
<sequence length="1060" mass="120715">MISTESKFYSTKNSIYESLRIRTNKHRCFVFCIGHTSLTCVPGIGKKNEYLLNQSGINDLTTLYSKYHSINNIENFQQWLENDIGFTSYQAKMTTCGISSKLGKIKELNKGLIPICCSTKERRAEKYKLLFNNKNINKRNRNMKLINEKNKKLKTEKIKSENLLTNSAHDDQIENLKLFNTSIQQEVRSSQSSSMKNKDKFDISSSPNEVSFDEKVKANKISETKPIKFNSSSMIHETTNVNIDSLESTKQNSSSMKMNNIQNIDSNKVSSSQEFPKIDLSSDSMQSKQLIINQIHDNIDETLSTIESSDNSELLKSKADRNQQIKVNYSKEITINSTSQQFDSILLSELPTENKLESRGSQSNTNVVLQRFTSPTGNVMIDPLISCQNFKEKNSIYNFNLDNLQDKKDELVSTSKNLPNSSIGNDFPRKSILRNTQSKSIPPFHANILLASIKQQQEQTQNKSFQIIESSTTESSKKSKSNEISSNKIDDKSISAIKRSYALLPISTPAIFPIKPKSTKKSDISNLIKLSSENTLTAKNDQQMLSDSKFNTINSTSLSNNPSSKEEDDIKQYEVLISNRIINDLNTQNKTVASFSNKLSQKYIFNQLDSSLNKSQQNQFEEKIEKMICQIMKQALHILSEVTQSSQINTISFTKVNSIESSSVQMSIFDMKNSSDKVQSIILSLSHDDKHRTISSKCIPLAERLAHAKAKKLATITESNSKDVRSLPLSEQHRSVRKKCFSFTSDRLKQSFTNTSSQSSMNQFKNKENSYENSISTHIQQEPNNIFSVVHPINKITNNLISSSNTASFSSSSISSINKINSSIDKIETNSSHRNCFEKETNSTIQHDYLLLNNSPSKNKFASISTSNFNQISNLTTELPINKILTEDNKQSSLLSTTLFNYNKKDKLNSKMIPSYHMKQLPISPKIKDNEFINKNLSEIINKNEKFDQISDNDELKIISYLENSKYQQISNPSTPKPCNPLWNNISNEKILSQHKNNHLTAIENNKFSKEINHKDHNQNYHSSTTLFTFITRQQYLKEQQTLNEHILYVKQTKHLYKSQ</sequence>
<evidence type="ECO:0000256" key="1">
    <source>
        <dbReference type="SAM" id="MobiDB-lite"/>
    </source>
</evidence>
<reference evidence="2" key="1">
    <citation type="submission" date="2021-02" db="EMBL/GenBank/DDBJ databases">
        <authorList>
            <person name="Nowell W R."/>
        </authorList>
    </citation>
    <scope>NUCLEOTIDE SEQUENCE</scope>
</reference>
<dbReference type="Gene3D" id="1.10.150.40">
    <property type="entry name" value="Barrier-to-autointegration factor, BAF"/>
    <property type="match status" value="1"/>
</dbReference>
<name>A0A814DNF0_9BILA</name>
<keyword evidence="3" id="KW-1185">Reference proteome</keyword>
<dbReference type="Proteomes" id="UP000663870">
    <property type="component" value="Unassembled WGS sequence"/>
</dbReference>
<dbReference type="InterPro" id="IPR036617">
    <property type="entry name" value="BAF_sf"/>
</dbReference>
<feature type="region of interest" description="Disordered" evidence="1">
    <location>
        <begin position="462"/>
        <end position="486"/>
    </location>
</feature>
<proteinExistence type="predicted"/>
<dbReference type="GO" id="GO:0003677">
    <property type="term" value="F:DNA binding"/>
    <property type="evidence" value="ECO:0007669"/>
    <property type="project" value="InterPro"/>
</dbReference>
<evidence type="ECO:0000313" key="2">
    <source>
        <dbReference type="EMBL" id="CAF0958018.1"/>
    </source>
</evidence>
<gene>
    <name evidence="2" type="ORF">JXQ802_LOCUS12042</name>
</gene>
<dbReference type="EMBL" id="CAJNOL010000244">
    <property type="protein sequence ID" value="CAF0958018.1"/>
    <property type="molecule type" value="Genomic_DNA"/>
</dbReference>